<dbReference type="SMART" id="SM00825">
    <property type="entry name" value="PKS_KS"/>
    <property type="match status" value="2"/>
</dbReference>
<dbReference type="Gene3D" id="3.30.70.3290">
    <property type="match status" value="2"/>
</dbReference>
<feature type="region of interest" description="C-terminal hotdog fold" evidence="8">
    <location>
        <begin position="2042"/>
        <end position="2195"/>
    </location>
</feature>
<dbReference type="SUPFAM" id="SSF55048">
    <property type="entry name" value="Probable ACP-binding domain of malonyl-CoA ACP transacylase"/>
    <property type="match status" value="2"/>
</dbReference>
<dbReference type="InterPro" id="IPR049551">
    <property type="entry name" value="PKS_DH_C"/>
</dbReference>
<proteinExistence type="predicted"/>
<dbReference type="FunFam" id="3.40.47.10:FF:000019">
    <property type="entry name" value="Polyketide synthase type I"/>
    <property type="match status" value="1"/>
</dbReference>
<dbReference type="GO" id="GO:0004315">
    <property type="term" value="F:3-oxoacyl-[acyl-carrier-protein] synthase activity"/>
    <property type="evidence" value="ECO:0007669"/>
    <property type="project" value="InterPro"/>
</dbReference>
<dbReference type="SUPFAM" id="SSF51735">
    <property type="entry name" value="NAD(P)-binding Rossmann-fold domains"/>
    <property type="match status" value="2"/>
</dbReference>
<dbReference type="GO" id="GO:0005737">
    <property type="term" value="C:cytoplasm"/>
    <property type="evidence" value="ECO:0007669"/>
    <property type="project" value="TreeGrafter"/>
</dbReference>
<dbReference type="Pfam" id="PF21089">
    <property type="entry name" value="PKS_DH_N"/>
    <property type="match status" value="1"/>
</dbReference>
<evidence type="ECO:0000256" key="4">
    <source>
        <dbReference type="ARBA" id="ARBA00022679"/>
    </source>
</evidence>
<feature type="region of interest" description="Disordered" evidence="9">
    <location>
        <begin position="425"/>
        <end position="449"/>
    </location>
</feature>
<evidence type="ECO:0000259" key="11">
    <source>
        <dbReference type="PROSITE" id="PS52004"/>
    </source>
</evidence>
<evidence type="ECO:0000256" key="5">
    <source>
        <dbReference type="ARBA" id="ARBA00023194"/>
    </source>
</evidence>
<dbReference type="InterPro" id="IPR009081">
    <property type="entry name" value="PP-bd_ACP"/>
</dbReference>
<dbReference type="InterPro" id="IPR020841">
    <property type="entry name" value="PKS_Beta-ketoAc_synthase_dom"/>
</dbReference>
<evidence type="ECO:0000256" key="9">
    <source>
        <dbReference type="SAM" id="MobiDB-lite"/>
    </source>
</evidence>
<dbReference type="PANTHER" id="PTHR43775">
    <property type="entry name" value="FATTY ACID SYNTHASE"/>
    <property type="match status" value="1"/>
</dbReference>
<dbReference type="GO" id="GO:0005886">
    <property type="term" value="C:plasma membrane"/>
    <property type="evidence" value="ECO:0007669"/>
    <property type="project" value="TreeGrafter"/>
</dbReference>
<feature type="domain" description="PKS/mFAS DH" evidence="12">
    <location>
        <begin position="1902"/>
        <end position="2195"/>
    </location>
</feature>
<feature type="active site" description="Proton donor; for dehydratase activity" evidence="8">
    <location>
        <position position="2108"/>
    </location>
</feature>
<dbReference type="GO" id="GO:0071770">
    <property type="term" value="P:DIM/DIP cell wall layer assembly"/>
    <property type="evidence" value="ECO:0007669"/>
    <property type="project" value="TreeGrafter"/>
</dbReference>
<dbReference type="STRING" id="910347.SAMN05421773_10723"/>
<dbReference type="InterPro" id="IPR013968">
    <property type="entry name" value="PKS_KR"/>
</dbReference>
<dbReference type="Gene3D" id="3.10.129.110">
    <property type="entry name" value="Polyketide synthase dehydratase"/>
    <property type="match status" value="1"/>
</dbReference>
<dbReference type="Proteomes" id="UP000199207">
    <property type="component" value="Unassembled WGS sequence"/>
</dbReference>
<comment type="pathway">
    <text evidence="1">Antibiotic biosynthesis.</text>
</comment>
<dbReference type="PROSITE" id="PS52019">
    <property type="entry name" value="PKS_MFAS_DH"/>
    <property type="match status" value="1"/>
</dbReference>
<keyword evidence="7" id="KW-0012">Acyltransferase</keyword>
<dbReference type="InterPro" id="IPR018201">
    <property type="entry name" value="Ketoacyl_synth_AS"/>
</dbReference>
<dbReference type="Pfam" id="PF00698">
    <property type="entry name" value="Acyl_transf_1"/>
    <property type="match status" value="2"/>
</dbReference>
<dbReference type="SMART" id="SM01294">
    <property type="entry name" value="PKS_PP_betabranch"/>
    <property type="match status" value="1"/>
</dbReference>
<feature type="compositionally biased region" description="Low complexity" evidence="9">
    <location>
        <begin position="2742"/>
        <end position="2751"/>
    </location>
</feature>
<dbReference type="SUPFAM" id="SSF47336">
    <property type="entry name" value="ACP-like"/>
    <property type="match status" value="2"/>
</dbReference>
<dbReference type="OrthoDB" id="9778690at2"/>
<dbReference type="RefSeq" id="WP_093839161.1">
    <property type="nucleotide sequence ID" value="NZ_FOLM01000007.1"/>
</dbReference>
<dbReference type="PROSITE" id="PS52004">
    <property type="entry name" value="KS3_2"/>
    <property type="match status" value="2"/>
</dbReference>
<dbReference type="CDD" id="cd00833">
    <property type="entry name" value="PKS"/>
    <property type="match status" value="2"/>
</dbReference>
<dbReference type="SUPFAM" id="SSF53901">
    <property type="entry name" value="Thiolase-like"/>
    <property type="match status" value="2"/>
</dbReference>
<gene>
    <name evidence="13" type="ORF">SAMN05421773_10723</name>
</gene>
<dbReference type="Gene3D" id="1.10.1200.10">
    <property type="entry name" value="ACP-like"/>
    <property type="match status" value="2"/>
</dbReference>
<evidence type="ECO:0000256" key="2">
    <source>
        <dbReference type="ARBA" id="ARBA00022450"/>
    </source>
</evidence>
<dbReference type="GO" id="GO:0033068">
    <property type="term" value="P:macrolide biosynthetic process"/>
    <property type="evidence" value="ECO:0007669"/>
    <property type="project" value="UniProtKB-ARBA"/>
</dbReference>
<dbReference type="InterPro" id="IPR036736">
    <property type="entry name" value="ACP-like_sf"/>
</dbReference>
<dbReference type="SMART" id="SM00826">
    <property type="entry name" value="PKS_DH"/>
    <property type="match status" value="1"/>
</dbReference>
<dbReference type="Pfam" id="PF00550">
    <property type="entry name" value="PP-binding"/>
    <property type="match status" value="2"/>
</dbReference>
<protein>
    <submittedName>
        <fullName evidence="13">Acyl transferase domain-containing protein</fullName>
    </submittedName>
</protein>
<feature type="domain" description="Carrier" evidence="10">
    <location>
        <begin position="905"/>
        <end position="980"/>
    </location>
</feature>
<dbReference type="CDD" id="cd08956">
    <property type="entry name" value="KR_3_FAS_SDR_x"/>
    <property type="match status" value="1"/>
</dbReference>
<feature type="compositionally biased region" description="Low complexity" evidence="9">
    <location>
        <begin position="429"/>
        <end position="438"/>
    </location>
</feature>
<keyword evidence="4 13" id="KW-0808">Transferase</keyword>
<dbReference type="SMART" id="SM00827">
    <property type="entry name" value="PKS_AT"/>
    <property type="match status" value="2"/>
</dbReference>
<dbReference type="InterPro" id="IPR016036">
    <property type="entry name" value="Malonyl_transacylase_ACP-bd"/>
</dbReference>
<dbReference type="InterPro" id="IPR014030">
    <property type="entry name" value="Ketoacyl_synth_N"/>
</dbReference>
<dbReference type="EMBL" id="FOLM01000007">
    <property type="protein sequence ID" value="SFC87907.1"/>
    <property type="molecule type" value="Genomic_DNA"/>
</dbReference>
<dbReference type="Pfam" id="PF16197">
    <property type="entry name" value="KAsynt_C_assoc"/>
    <property type="match status" value="2"/>
</dbReference>
<feature type="active site" description="Proton acceptor; for dehydratase activity" evidence="8">
    <location>
        <position position="1946"/>
    </location>
</feature>
<evidence type="ECO:0000259" key="12">
    <source>
        <dbReference type="PROSITE" id="PS52019"/>
    </source>
</evidence>
<feature type="region of interest" description="N-terminal hotdog fold" evidence="8">
    <location>
        <begin position="1902"/>
        <end position="2030"/>
    </location>
</feature>
<keyword evidence="3" id="KW-0597">Phosphoprotein</keyword>
<dbReference type="GO" id="GO:0006633">
    <property type="term" value="P:fatty acid biosynthetic process"/>
    <property type="evidence" value="ECO:0007669"/>
    <property type="project" value="InterPro"/>
</dbReference>
<evidence type="ECO:0000313" key="13">
    <source>
        <dbReference type="EMBL" id="SFC87907.1"/>
    </source>
</evidence>
<feature type="domain" description="Carrier" evidence="10">
    <location>
        <begin position="2627"/>
        <end position="2702"/>
    </location>
</feature>
<dbReference type="InterPro" id="IPR016039">
    <property type="entry name" value="Thiolase-like"/>
</dbReference>
<dbReference type="PANTHER" id="PTHR43775:SF51">
    <property type="entry name" value="INACTIVE PHENOLPHTHIOCEROL SYNTHESIS POLYKETIDE SYNTHASE TYPE I PKS1-RELATED"/>
    <property type="match status" value="1"/>
</dbReference>
<organism evidence="13 14">
    <name type="scientific">Streptomyces aidingensis</name>
    <dbReference type="NCBI Taxonomy" id="910347"/>
    <lineage>
        <taxon>Bacteria</taxon>
        <taxon>Bacillati</taxon>
        <taxon>Actinomycetota</taxon>
        <taxon>Actinomycetes</taxon>
        <taxon>Kitasatosporales</taxon>
        <taxon>Streptomycetaceae</taxon>
        <taxon>Streptomyces</taxon>
    </lineage>
</organism>
<feature type="domain" description="Ketosynthase family 3 (KS3)" evidence="11">
    <location>
        <begin position="13"/>
        <end position="424"/>
    </location>
</feature>
<dbReference type="InterPro" id="IPR049552">
    <property type="entry name" value="PKS_DH_N"/>
</dbReference>
<dbReference type="InterPro" id="IPR042104">
    <property type="entry name" value="PKS_dehydratase_sf"/>
</dbReference>
<dbReference type="Pfam" id="PF08659">
    <property type="entry name" value="KR"/>
    <property type="match status" value="1"/>
</dbReference>
<dbReference type="Gene3D" id="3.40.47.10">
    <property type="match status" value="2"/>
</dbReference>
<dbReference type="FunFam" id="3.40.366.10:FF:000002">
    <property type="entry name" value="Probable polyketide synthase 2"/>
    <property type="match status" value="1"/>
</dbReference>
<evidence type="ECO:0000256" key="7">
    <source>
        <dbReference type="ARBA" id="ARBA00023315"/>
    </source>
</evidence>
<dbReference type="InterPro" id="IPR020806">
    <property type="entry name" value="PKS_PP-bd"/>
</dbReference>
<evidence type="ECO:0000256" key="6">
    <source>
        <dbReference type="ARBA" id="ARBA00023268"/>
    </source>
</evidence>
<keyword evidence="2" id="KW-0596">Phosphopantetheine</keyword>
<dbReference type="InterPro" id="IPR057326">
    <property type="entry name" value="KR_dom"/>
</dbReference>
<dbReference type="InterPro" id="IPR001227">
    <property type="entry name" value="Ac_transferase_dom_sf"/>
</dbReference>
<dbReference type="InterPro" id="IPR014043">
    <property type="entry name" value="Acyl_transferase_dom"/>
</dbReference>
<dbReference type="InterPro" id="IPR014031">
    <property type="entry name" value="Ketoacyl_synth_C"/>
</dbReference>
<dbReference type="GO" id="GO:0031177">
    <property type="term" value="F:phosphopantetheine binding"/>
    <property type="evidence" value="ECO:0007669"/>
    <property type="project" value="InterPro"/>
</dbReference>
<dbReference type="SMART" id="SM00823">
    <property type="entry name" value="PKS_PP"/>
    <property type="match status" value="2"/>
</dbReference>
<dbReference type="InterPro" id="IPR016035">
    <property type="entry name" value="Acyl_Trfase/lysoPLipase"/>
</dbReference>
<reference evidence="13 14" key="1">
    <citation type="submission" date="2016-10" db="EMBL/GenBank/DDBJ databases">
        <authorList>
            <person name="de Groot N.N."/>
        </authorList>
    </citation>
    <scope>NUCLEOTIDE SEQUENCE [LARGE SCALE GENOMIC DNA]</scope>
    <source>
        <strain evidence="13 14">CGMCC 4.5739</strain>
    </source>
</reference>
<dbReference type="Pfam" id="PF02801">
    <property type="entry name" value="Ketoacyl-synt_C"/>
    <property type="match status" value="2"/>
</dbReference>
<feature type="region of interest" description="Disordered" evidence="9">
    <location>
        <begin position="2592"/>
        <end position="2623"/>
    </location>
</feature>
<feature type="domain" description="Ketosynthase family 3 (KS3)" evidence="11">
    <location>
        <begin position="1014"/>
        <end position="1433"/>
    </location>
</feature>
<evidence type="ECO:0000256" key="3">
    <source>
        <dbReference type="ARBA" id="ARBA00022553"/>
    </source>
</evidence>
<keyword evidence="5" id="KW-0045">Antibiotic biosynthesis</keyword>
<dbReference type="PROSITE" id="PS00012">
    <property type="entry name" value="PHOSPHOPANTETHEINE"/>
    <property type="match status" value="1"/>
</dbReference>
<feature type="compositionally biased region" description="Low complexity" evidence="9">
    <location>
        <begin position="2592"/>
        <end position="2607"/>
    </location>
</feature>
<dbReference type="SUPFAM" id="SSF52151">
    <property type="entry name" value="FabD/lysophospholipase-like"/>
    <property type="match status" value="2"/>
</dbReference>
<keyword evidence="14" id="KW-1185">Reference proteome</keyword>
<evidence type="ECO:0000259" key="10">
    <source>
        <dbReference type="PROSITE" id="PS50075"/>
    </source>
</evidence>
<sequence>MFSTDAECAAGEPEPVAVVGMACRLPGADGPDAFWRLLRQGADAVTDAPADRWPDLPPGARRRGGFLSQVDRFDAAFFGISPHEAAAMDPQQRLALELAWEALEHARIAPTALRGAAAGVFVGAIGGDYAHLPGPPGPHTFTGTQRSLIANRVSYLLGLTGPSMTVDTGQSSSLVAVHQAAEAVRRGELPLALAGGVNLNLLGAASEVIGAFGALSPDGRCHTFDSRANGYVRGEGGALLVLKPLSAALADGDAVHSVLLGGAVNNDGGGAGLTVPRRRAQEEVIRLACRRAGVSPAEVQYVELHGTGTRAGDPVEAAALGAALGRRRPGAGRPLLVGSVKTNIGHLEGAAGVAGLLKAVLSIRHRTLPPSLHFVSPGPDIPLGELNLEVVTAAREWPEPEARLVAGVSSFGVGGTNCHLVLAGPPRPARTSGPAGTAGRAGTGTGEEAPAKAPLVLSARSAPALRAQAAALARHLADRPRERPADVALSLLRTRARLEHRAVVPAAGRRTALAALAAGRADGAAVTGRAVAGKDVLVFPGQGSQWPGMARELLGSSPVFARRLAECAEALRPFTDYPLLPVLRQEPGAPDLDRVDVVQPALWAVMVSLAEVWRSHGLEPAAVIGHSQGEIAAATVAGALDIGDAARVVALRSRALRGVSGGGMMSVAAPAGTVAGLLGEDGGAFGGVSLAAVNGPGSVVVSGARAGLLALRERLAADGCRTKILPVDYASHSPAVDALREEIRALLAPVRPVSVPVLFLSTLTGEPMDTAGLDADYWFRSLRHPVRFADATRRALELGHARFVECSPHPVLAGAVEETAEAAGREAVAVGTLRRGEGGPARLERSLAEAWTGGVPVDWEIPGARLVDLPTYPFQRERHWVGESPERATGAAAAAPAAAAGATREELRALVRGAAASVLGHRDAEAVDPARTFKELGCDSVSAVELRNRLSALTGLRLPTGLLYDFPTPDRVARLLHERLTAHDAPRPAAAPEAAAPEAAAPGAAFAAAGDTAREPVAVVAMACRYPGGVRTPEELWRVVAEGRDVMSGLPVNRGWDLDALFGGACATRRGGFLHDADLFDAEFFGIGPREALAMDPQQRLMLEISWEAVERAGIDPGCLAGSPTGVFVGAMASDYGTRLHEPSSAVDGHLLTGTGLGVASGRIAYTLGLNGPALTVDTACSSSLVAIELAVRALRRGDCGLALAGGVTVMSNPGILVEFSRQNGLAPDGRVKAFSDAADGTVFSEGAGVLLLERLSDARRNGHPVLAVIRGAAVNSDGASNGLSAPSGQAQQQVIRQALADAGLAPQDVDAVEAHGTGTALGDPIEADALLGTYGRDRDDTVWVGSLKSNLGHTQAAAGVGGVIKMVQAMRHGTLPRTLHAERPTSRVDWAEGRVRVLTEERPWTGRDGRPARAAVSSFGISGTNTHLVLEAAPPAAGQDAAPPAPGAAFPAAARSDAPLVWAVSARSAEALRAQADRLRAFAATVPGPDLAEAGRNLTRRAALPHRAVVVAGGREELCAALAALAAGEPHPGLVTGTAAREVHPVFVFPGQGAQWAGMAAGLLASDQRFAAELERCADALRPWTGWSVQDVLTGAEGAPSLDDGTEVVQPALFAVMVSLARLWRAAGVEPAAVVGHSQGEIAAAAVTGALSLEEAARVIAVRSRVVGGLDGTGGVLAVGLPEAEVRGRLAPWAGRLWVAVDNGPVGTVLAGELAAIEEFAAACAADGVQVRRTPVAYAAHTPHVAAVRGELLDAIGSLSPADTATAFSSSCAGDFLPGSALDAGYWYRNLAEPVLFDTAVRAFRDRSHPLFIEVSPHPILAGAVREILADAGITGSATGTLRRGEGGPRQFLTALAGAWVRGAAVDWPAVLGPVRRTLELPTHPFLGRRFWLSPDGNGGHPVLRSVVPLAAAGDGEDGEDGARGGGLLLTGRVSRNTMPWLADHAVRDTVLLPGTAFAELALRAAAEAGAAGVESLTLHAPLVLPEGGSAEIQVAVRGTEVTVHARPDAGTPWTRHASGALAAGRPAAPARLAQWPPAGAEPLDLSDAYRRLAGTGYAYGPAFRGLTAAWRDGTGVWAEVRLPDGTGRDGHGHGDDGFTVHPALLDAALHPLVLDADGLHLPFVLSGLWFTGRTSGTLRVRISGSSLTFWDSSGAPAGEIGEVILRPASAAPGTELHRVEWVESAPSSGTAEPGWTVIGLGAELPAEVPPVVLVRCPDGDGDGRRDGDASGLRPAPRVPHEMLRRALALAQRWVAEDRYAGSRLVFLADPGTPAGAAVWGLVRSAVTEHPGRFALAHATPEDGALVAAVAEPQFAVADGGRVLVPRVVRHIADGPPPAGLGDGTVLVTGGTGGLGALTAARLVERHGARDLLLVSRRGPEAPGAEALAERLTGLGASVRIAACDLADRAQLAALLAGERLTAVVHAAGVLSDATLAGLTPERLDAVLAPKADAARLLHELTLDQPLTAFVLFSSVAGVLGNAGQANYAAANGYLDGLADHRRALGLPAVSVAWGLWSVRTGMTGAMTDADRTRLAGLAAMNERQGLQLLDAALSPQADARVVAARWDTAALRARPGGPPAVLRSLVPAAARRPAPQGPHGPAGADGADGAGGTAPDAGRRFPDADAVSAFVRGQVALALGHRSADAVDPDKPFREMGLDSLTSVEMRNRISAETGLRLPAALVFNHPTVAALSARLARDLVPSPERRLRTALERVLPDLEPAAAAALLTEALDRLGVPAARTGPATATGTGPGTGGPAPMPGRVPGAGPEGLGSDDELFAFIDTQL</sequence>
<evidence type="ECO:0000256" key="1">
    <source>
        <dbReference type="ARBA" id="ARBA00004792"/>
    </source>
</evidence>
<name>A0A1I1MR28_9ACTN</name>
<evidence type="ECO:0000313" key="14">
    <source>
        <dbReference type="Proteomes" id="UP000199207"/>
    </source>
</evidence>
<dbReference type="PROSITE" id="PS50075">
    <property type="entry name" value="CARRIER"/>
    <property type="match status" value="2"/>
</dbReference>
<dbReference type="InterPro" id="IPR006162">
    <property type="entry name" value="Ppantetheine_attach_site"/>
</dbReference>
<dbReference type="Gene3D" id="3.40.366.10">
    <property type="entry name" value="Malonyl-Coenzyme A Acyl Carrier Protein, domain 2"/>
    <property type="match status" value="2"/>
</dbReference>
<feature type="region of interest" description="Disordered" evidence="9">
    <location>
        <begin position="2742"/>
        <end position="2777"/>
    </location>
</feature>
<dbReference type="PROSITE" id="PS00606">
    <property type="entry name" value="KS3_1"/>
    <property type="match status" value="1"/>
</dbReference>
<dbReference type="InterPro" id="IPR020807">
    <property type="entry name" value="PKS_DH"/>
</dbReference>
<dbReference type="SMART" id="SM00822">
    <property type="entry name" value="PKS_KR"/>
    <property type="match status" value="1"/>
</dbReference>
<dbReference type="Pfam" id="PF14765">
    <property type="entry name" value="PS-DH"/>
    <property type="match status" value="1"/>
</dbReference>
<dbReference type="Pfam" id="PF00109">
    <property type="entry name" value="ketoacyl-synt"/>
    <property type="match status" value="2"/>
</dbReference>
<dbReference type="InterPro" id="IPR049900">
    <property type="entry name" value="PKS_mFAS_DH"/>
</dbReference>
<evidence type="ECO:0000256" key="8">
    <source>
        <dbReference type="PROSITE-ProRule" id="PRU01363"/>
    </source>
</evidence>
<dbReference type="InterPro" id="IPR050091">
    <property type="entry name" value="PKS_NRPS_Biosynth_Enz"/>
</dbReference>
<accession>A0A1I1MR28</accession>
<keyword evidence="6" id="KW-0511">Multifunctional enzyme</keyword>
<dbReference type="Gene3D" id="3.40.50.720">
    <property type="entry name" value="NAD(P)-binding Rossmann-like Domain"/>
    <property type="match status" value="1"/>
</dbReference>
<dbReference type="InterPro" id="IPR032821">
    <property type="entry name" value="PKS_assoc"/>
</dbReference>
<dbReference type="GO" id="GO:0004312">
    <property type="term" value="F:fatty acid synthase activity"/>
    <property type="evidence" value="ECO:0007669"/>
    <property type="project" value="TreeGrafter"/>
</dbReference>
<dbReference type="InterPro" id="IPR036291">
    <property type="entry name" value="NAD(P)-bd_dom_sf"/>
</dbReference>